<dbReference type="InterPro" id="IPR045237">
    <property type="entry name" value="COPS7/eIF3m"/>
</dbReference>
<dbReference type="SMART" id="SM00088">
    <property type="entry name" value="PINT"/>
    <property type="match status" value="1"/>
</dbReference>
<keyword evidence="2" id="KW-0736">Signalosome</keyword>
<comment type="similarity">
    <text evidence="1">Belongs to the CSN7/EIF3M family. CSN7 subfamily.</text>
</comment>
<evidence type="ECO:0000256" key="1">
    <source>
        <dbReference type="ARBA" id="ARBA00008482"/>
    </source>
</evidence>
<evidence type="ECO:0000256" key="2">
    <source>
        <dbReference type="ARBA" id="ARBA00022790"/>
    </source>
</evidence>
<reference evidence="3" key="1">
    <citation type="journal article" date="2012" name="Nat. Genet.">
        <title>Whole-genome sequence of Schistosoma haematobium.</title>
        <authorList>
            <person name="Young N.D."/>
            <person name="Jex A.R."/>
            <person name="Li B."/>
            <person name="Liu S."/>
            <person name="Yang L."/>
            <person name="Xiong Z."/>
            <person name="Li Y."/>
            <person name="Cantacessi C."/>
            <person name="Hall R.S."/>
            <person name="Xu X."/>
            <person name="Chen F."/>
            <person name="Wu X."/>
            <person name="Zerlotini A."/>
            <person name="Oliveira G."/>
            <person name="Hofmann A."/>
            <person name="Zhang G."/>
            <person name="Fang X."/>
            <person name="Kang Y."/>
            <person name="Campbell B.E."/>
            <person name="Loukas A."/>
            <person name="Ranganathan S."/>
            <person name="Rollinson D."/>
            <person name="Rinaldi G."/>
            <person name="Brindley P.J."/>
            <person name="Yang H."/>
            <person name="Wang J."/>
            <person name="Wang J."/>
            <person name="Gasser R.B."/>
        </authorList>
    </citation>
    <scope>NUCLEOTIDE SEQUENCE</scope>
</reference>
<accession>A0A6A5D6K4</accession>
<organism evidence="3 4">
    <name type="scientific">Schistosoma haematobium</name>
    <name type="common">Blood fluke</name>
    <dbReference type="NCBI Taxonomy" id="6185"/>
    <lineage>
        <taxon>Eukaryota</taxon>
        <taxon>Metazoa</taxon>
        <taxon>Spiralia</taxon>
        <taxon>Lophotrochozoa</taxon>
        <taxon>Platyhelminthes</taxon>
        <taxon>Trematoda</taxon>
        <taxon>Digenea</taxon>
        <taxon>Strigeidida</taxon>
        <taxon>Schistosomatoidea</taxon>
        <taxon>Schistosomatidae</taxon>
        <taxon>Schistosoma</taxon>
    </lineage>
</organism>
<dbReference type="CTD" id="24595689"/>
<protein>
    <submittedName>
        <fullName evidence="3">COP9 signalosome complex subunit 7a</fullName>
    </submittedName>
</protein>
<dbReference type="GO" id="GO:0008180">
    <property type="term" value="C:COP9 signalosome"/>
    <property type="evidence" value="ECO:0007669"/>
    <property type="project" value="UniProtKB-KW"/>
</dbReference>
<dbReference type="PANTHER" id="PTHR15350:SF5">
    <property type="entry name" value="COP9 SIGNALOSOME COMPLEX SUBUNIT 7"/>
    <property type="match status" value="1"/>
</dbReference>
<reference evidence="3" key="2">
    <citation type="journal article" date="2019" name="Gigascience">
        <title>High-quality Schistosoma haematobium genome achieved by single-molecule and long-range sequencing.</title>
        <authorList>
            <person name="Stroehlein A.J."/>
            <person name="Korhonen P.K."/>
            <person name="Chong T.M."/>
            <person name="Lim Y.L."/>
            <person name="Chan K.G."/>
            <person name="Webster B."/>
            <person name="Rollinson D."/>
            <person name="Brindley P.J."/>
            <person name="Gasser R.B."/>
            <person name="Young N.D."/>
        </authorList>
    </citation>
    <scope>NUCLEOTIDE SEQUENCE</scope>
</reference>
<proteinExistence type="inferred from homology"/>
<sequence length="689" mass="78149">MSSGSDGIPPLLLGENSSLKKLRLSDYFGEVYSTCIANNTCPNHTEMPAIGPVHVTEETVLPLIPNLKPCKIPGPDALHLQFLSSFADIISGSLMMLLNMSIPFIQLSRDRKDAKRIGRQPQSVDVVFIDLREASDNFSHLGLTQKLSSFGIRGTVQEWIGNFLFDLIMRVRVNGTPFEWKPVKSGAPQGTISGSLLFLLYGNELPPLLKSSTLFTSFPCVQEHKNLGTIISHDLKQLHIATRLLPKGLMRYGHFAEHSKALKRCFESYIPPIVPHPCLIMDTNPLERVQRVGTELKKGLSKLFYDERLKRLMISPCRIVGRHVTLYWHFVSLIMIGVLICLIFLLSPALITSEVTARRFTNRDLINLKAVNEWNAILVQVVSAPSVNIFKEKLDLQWKANWSHSQQPMSSEKIESFLSQLSNTDLSKLPELIQSITECPGLFVFGEFLDHPKIKSIENGEYSQYYNLMNLFCYGTFELLSTNRSAYPDLRPTQVRKLKQLSIIDEAHNQKHIPYGLLFKKLDIASSRELEDLVIELFYLKAITGKLDQQKALLEVNSAIGRDIRIEQIDELHQKLDSWGVRVESVLAHIANEIKMVNERRYESELHQKEILEASLSIKEALRGQMAKSDAQSLRMDMDDILIHPDLLESRVEATRQSSSNTESVGDRDVRNRITVFKNLRHGKSSKQQ</sequence>
<comment type="caution">
    <text evidence="3">The sequence shown here is derived from an EMBL/GenBank/DDBJ whole genome shotgun (WGS) entry which is preliminary data.</text>
</comment>
<dbReference type="GeneID" id="24595689"/>
<dbReference type="KEGG" id="shx:MS3_00001430"/>
<dbReference type="InterPro" id="IPR000717">
    <property type="entry name" value="PCI_dom"/>
</dbReference>
<reference evidence="3" key="4">
    <citation type="journal article" date="2022" name="PLoS Pathog.">
        <title>Chromosome-level genome of Schistosoma haematobium underpins genome-wide explorations of molecular variation.</title>
        <authorList>
            <person name="Stroehlein A.J."/>
            <person name="Korhonen P.K."/>
            <person name="Lee V.V."/>
            <person name="Ralph S.A."/>
            <person name="Mentink-Kane M."/>
            <person name="You H."/>
            <person name="McManus D.P."/>
            <person name="Tchuente L.T."/>
            <person name="Stothard J.R."/>
            <person name="Kaur P."/>
            <person name="Dudchenko O."/>
            <person name="Aiden E.L."/>
            <person name="Yang B."/>
            <person name="Yang H."/>
            <person name="Emery A.M."/>
            <person name="Webster B.L."/>
            <person name="Brindley P.J."/>
            <person name="Rollinson D."/>
            <person name="Chang B.C.H."/>
            <person name="Gasser R.B."/>
            <person name="Young N.D."/>
        </authorList>
    </citation>
    <scope>NUCLEOTIDE SEQUENCE</scope>
</reference>
<dbReference type="EMBL" id="AMPZ03000001">
    <property type="protein sequence ID" value="KAH9595353.1"/>
    <property type="molecule type" value="Genomic_DNA"/>
</dbReference>
<evidence type="ECO:0000313" key="3">
    <source>
        <dbReference type="EMBL" id="KAH9595353.1"/>
    </source>
</evidence>
<gene>
    <name evidence="3" type="primary">COPS7A_1</name>
    <name evidence="3" type="ORF">MS3_00001430</name>
</gene>
<dbReference type="Proteomes" id="UP000471633">
    <property type="component" value="Unassembled WGS sequence"/>
</dbReference>
<dbReference type="PANTHER" id="PTHR15350">
    <property type="entry name" value="COP9 SIGNALOSOME COMPLEX SUBUNIT 7/DENDRITIC CELL PROTEIN GA17"/>
    <property type="match status" value="1"/>
</dbReference>
<dbReference type="RefSeq" id="XP_012799758.2">
    <property type="nucleotide sequence ID" value="XM_012944304.3"/>
</dbReference>
<name>A0A6A5D6K4_SCHHA</name>
<evidence type="ECO:0000313" key="4">
    <source>
        <dbReference type="Proteomes" id="UP000471633"/>
    </source>
</evidence>
<keyword evidence="4" id="KW-1185">Reference proteome</keyword>
<reference evidence="3" key="3">
    <citation type="submission" date="2021-06" db="EMBL/GenBank/DDBJ databases">
        <title>Chromosome-level genome assembly for S. haematobium.</title>
        <authorList>
            <person name="Stroehlein A.J."/>
        </authorList>
    </citation>
    <scope>NUCLEOTIDE SEQUENCE</scope>
</reference>
<dbReference type="AlphaFoldDB" id="A0A6A5D6K4"/>
<dbReference type="PROSITE" id="PS50250">
    <property type="entry name" value="PCI"/>
    <property type="match status" value="1"/>
</dbReference>